<protein>
    <recommendedName>
        <fullName evidence="17">TonB-dependent receptor plug domain protein</fullName>
    </recommendedName>
</protein>
<evidence type="ECO:0000256" key="7">
    <source>
        <dbReference type="ARBA" id="ARBA00023136"/>
    </source>
</evidence>
<dbReference type="EMBL" id="AP025028">
    <property type="protein sequence ID" value="BDA77984.1"/>
    <property type="molecule type" value="Genomic_DNA"/>
</dbReference>
<feature type="chain" id="PRO_5047041647" description="TonB-dependent receptor plug domain protein" evidence="12">
    <location>
        <begin position="23"/>
        <end position="960"/>
    </location>
</feature>
<dbReference type="InterPro" id="IPR012910">
    <property type="entry name" value="Plug_dom"/>
</dbReference>
<reference evidence="15 16" key="1">
    <citation type="submission" date="2021-08" db="EMBL/GenBank/DDBJ databases">
        <title>Complete genome sequence of Leptospira kobayashii strain E30.</title>
        <authorList>
            <person name="Nakao R."/>
            <person name="Nakamura S."/>
            <person name="Masuzawa T."/>
            <person name="Koizumi N."/>
        </authorList>
    </citation>
    <scope>NUCLEOTIDE SEQUENCE [LARGE SCALE GENOMIC DNA]</scope>
    <source>
        <strain evidence="15 16">E30</strain>
    </source>
</reference>
<evidence type="ECO:0000259" key="14">
    <source>
        <dbReference type="Pfam" id="PF07715"/>
    </source>
</evidence>
<keyword evidence="2 10" id="KW-0813">Transport</keyword>
<feature type="domain" description="TonB-dependent receptor plug" evidence="14">
    <location>
        <begin position="227"/>
        <end position="334"/>
    </location>
</feature>
<keyword evidence="3 10" id="KW-1134">Transmembrane beta strand</keyword>
<dbReference type="InterPro" id="IPR037066">
    <property type="entry name" value="Plug_dom_sf"/>
</dbReference>
<feature type="signal peptide" evidence="12">
    <location>
        <begin position="1"/>
        <end position="22"/>
    </location>
</feature>
<evidence type="ECO:0000313" key="16">
    <source>
        <dbReference type="Proteomes" id="UP000245263"/>
    </source>
</evidence>
<evidence type="ECO:0000256" key="3">
    <source>
        <dbReference type="ARBA" id="ARBA00022452"/>
    </source>
</evidence>
<keyword evidence="7 10" id="KW-0472">Membrane</keyword>
<evidence type="ECO:0000256" key="1">
    <source>
        <dbReference type="ARBA" id="ARBA00004571"/>
    </source>
</evidence>
<proteinExistence type="inferred from homology"/>
<dbReference type="PANTHER" id="PTHR30069">
    <property type="entry name" value="TONB-DEPENDENT OUTER MEMBRANE RECEPTOR"/>
    <property type="match status" value="1"/>
</dbReference>
<evidence type="ECO:0000256" key="11">
    <source>
        <dbReference type="RuleBase" id="RU003357"/>
    </source>
</evidence>
<evidence type="ECO:0000256" key="2">
    <source>
        <dbReference type="ARBA" id="ARBA00022448"/>
    </source>
</evidence>
<keyword evidence="4 10" id="KW-0812">Transmembrane</keyword>
<dbReference type="Pfam" id="PF00593">
    <property type="entry name" value="TonB_dep_Rec_b-barrel"/>
    <property type="match status" value="1"/>
</dbReference>
<dbReference type="RefSeq" id="WP_109018639.1">
    <property type="nucleotide sequence ID" value="NZ_AP025028.1"/>
</dbReference>
<evidence type="ECO:0000256" key="5">
    <source>
        <dbReference type="ARBA" id="ARBA00022729"/>
    </source>
</evidence>
<keyword evidence="16" id="KW-1185">Reference proteome</keyword>
<evidence type="ECO:0000259" key="13">
    <source>
        <dbReference type="Pfam" id="PF00593"/>
    </source>
</evidence>
<keyword evidence="8" id="KW-0675">Receptor</keyword>
<evidence type="ECO:0000256" key="8">
    <source>
        <dbReference type="ARBA" id="ARBA00023170"/>
    </source>
</evidence>
<comment type="similarity">
    <text evidence="10 11">Belongs to the TonB-dependent receptor family.</text>
</comment>
<dbReference type="Gene3D" id="2.170.130.10">
    <property type="entry name" value="TonB-dependent receptor, plug domain"/>
    <property type="match status" value="1"/>
</dbReference>
<evidence type="ECO:0000256" key="10">
    <source>
        <dbReference type="PROSITE-ProRule" id="PRU01360"/>
    </source>
</evidence>
<dbReference type="Gene3D" id="2.40.170.20">
    <property type="entry name" value="TonB-dependent receptor, beta-barrel domain"/>
    <property type="match status" value="1"/>
</dbReference>
<name>A0ABN6KE49_9LEPT</name>
<organism evidence="15 16">
    <name type="scientific">Leptospira kobayashii</name>
    <dbReference type="NCBI Taxonomy" id="1917830"/>
    <lineage>
        <taxon>Bacteria</taxon>
        <taxon>Pseudomonadati</taxon>
        <taxon>Spirochaetota</taxon>
        <taxon>Spirochaetia</taxon>
        <taxon>Leptospirales</taxon>
        <taxon>Leptospiraceae</taxon>
        <taxon>Leptospira</taxon>
    </lineage>
</organism>
<dbReference type="Proteomes" id="UP000245263">
    <property type="component" value="Chromosome 1"/>
</dbReference>
<dbReference type="Pfam" id="PF07715">
    <property type="entry name" value="Plug"/>
    <property type="match status" value="1"/>
</dbReference>
<evidence type="ECO:0008006" key="17">
    <source>
        <dbReference type="Google" id="ProtNLM"/>
    </source>
</evidence>
<evidence type="ECO:0000313" key="15">
    <source>
        <dbReference type="EMBL" id="BDA77984.1"/>
    </source>
</evidence>
<keyword evidence="5 12" id="KW-0732">Signal</keyword>
<evidence type="ECO:0000256" key="9">
    <source>
        <dbReference type="ARBA" id="ARBA00023237"/>
    </source>
</evidence>
<feature type="domain" description="TonB-dependent receptor-like beta-barrel" evidence="13">
    <location>
        <begin position="418"/>
        <end position="928"/>
    </location>
</feature>
<sequence>MRIKNLALASLFLCIPAHFVHSQDSKVTNTSKLIHISEFVPLESTNPNQKLATQVSETLSLELREKSYIVEKSQGSGLRDRLTKAKEENVLFLIEGFYEKQNESSSLNLYAQAYDPSTGFVVDAFNLTDEIFQTKELNINSADLLEPDSQRIQKFSKKLAQLLRSNSRKKENRENIEQYVLNSKISSSNKFAITSDEKASEDATAQVFDLLANQVTTSATKIARKTSEAPNIVSVISDKEIKDYGRISLNDILYQLPGFSPSMDYDRRTVSSRGIYEGWNNNHLMLLMDGVQFNDNLYGSAYTSEITPVSLIKSLEVIRGPGSALYGSNATNGVININTYTGKDLKGEIRTRVRAGDSGTRIYDFTTGNTGQIFSYVMTYNNYSTNGNNYQSHDGSGRTNEFGYLRKFTTNDARGNDYVFLRLDGEGALKGLSIQYHRQNWNFQTGHGWLWRIPDVKENMSESRQMASVKYTSNITDKLTQEYVLRYQEHNINWNMRFAENGAYDGFYPAGMTEYLKTGAKDILSRGQWTYILPNGGSLLGGVEGTIFKYGGDKEHYSNINVNNSIDGFPPFSADNGQRKLGPWLEWIKDKPIQKGAAFAQLTSGKVFNRLVEFTLGMRYDETVIHYRGIDQPKQDTLGNPANLFINPDDPNNSSNTPYVNEALGPPFIPNEKRVFRKTNPRLGIVFFPTSNLTIKAMTGTAYREPSVTELFGANTFSLASNPRKLKPEIIRTSELAIDWLAFKYLNLRANYFLTRFENQIAYSVANNNLSTNIYTLVNDGAEMEALTSYKMISGFANFSVVRRRNEHIQDSTVAKEPNQVSWVPAQTANGGINVKWEKLTSSFSVHWQGKVRRRASDLGSIDPVSGYGPLDPSTFVKNDVSTYQPIFYGSQYPVYRSKSVSEWISVNFRIGYQLMENVNFAFFVSNLLNHYQPLIKNNLYPFDYVNEGRRFMFDLSATF</sequence>
<evidence type="ECO:0000256" key="4">
    <source>
        <dbReference type="ARBA" id="ARBA00022692"/>
    </source>
</evidence>
<dbReference type="PROSITE" id="PS52016">
    <property type="entry name" value="TONB_DEPENDENT_REC_3"/>
    <property type="match status" value="1"/>
</dbReference>
<dbReference type="SUPFAM" id="SSF56935">
    <property type="entry name" value="Porins"/>
    <property type="match status" value="1"/>
</dbReference>
<evidence type="ECO:0000256" key="6">
    <source>
        <dbReference type="ARBA" id="ARBA00023077"/>
    </source>
</evidence>
<gene>
    <name evidence="15" type="ORF">LPTSP3_g09140</name>
</gene>
<dbReference type="InterPro" id="IPR036942">
    <property type="entry name" value="Beta-barrel_TonB_sf"/>
</dbReference>
<dbReference type="PANTHER" id="PTHR30069:SF29">
    <property type="entry name" value="HEMOGLOBIN AND HEMOGLOBIN-HAPTOGLOBIN-BINDING PROTEIN 1-RELATED"/>
    <property type="match status" value="1"/>
</dbReference>
<dbReference type="InterPro" id="IPR039426">
    <property type="entry name" value="TonB-dep_rcpt-like"/>
</dbReference>
<comment type="subcellular location">
    <subcellularLocation>
        <location evidence="1 10">Cell outer membrane</location>
        <topology evidence="1 10">Multi-pass membrane protein</topology>
    </subcellularLocation>
</comment>
<dbReference type="InterPro" id="IPR000531">
    <property type="entry name" value="Beta-barrel_TonB"/>
</dbReference>
<accession>A0ABN6KE49</accession>
<evidence type="ECO:0000256" key="12">
    <source>
        <dbReference type="SAM" id="SignalP"/>
    </source>
</evidence>
<keyword evidence="6 11" id="KW-0798">TonB box</keyword>
<keyword evidence="9 10" id="KW-0998">Cell outer membrane</keyword>